<evidence type="ECO:0000256" key="5">
    <source>
        <dbReference type="ARBA" id="ARBA00022777"/>
    </source>
</evidence>
<dbReference type="AlphaFoldDB" id="A0A507DXU6"/>
<dbReference type="InterPro" id="IPR011009">
    <property type="entry name" value="Kinase-like_dom_sf"/>
</dbReference>
<dbReference type="InterPro" id="IPR017441">
    <property type="entry name" value="Protein_kinase_ATP_BS"/>
</dbReference>
<evidence type="ECO:0000256" key="6">
    <source>
        <dbReference type="ARBA" id="ARBA00022840"/>
    </source>
</evidence>
<feature type="domain" description="Protein kinase" evidence="9">
    <location>
        <begin position="13"/>
        <end position="274"/>
    </location>
</feature>
<dbReference type="GO" id="GO:0035556">
    <property type="term" value="P:intracellular signal transduction"/>
    <property type="evidence" value="ECO:0007669"/>
    <property type="project" value="TreeGrafter"/>
</dbReference>
<evidence type="ECO:0000256" key="4">
    <source>
        <dbReference type="ARBA" id="ARBA00022741"/>
    </source>
</evidence>
<keyword evidence="2 8" id="KW-0723">Serine/threonine-protein kinase</keyword>
<dbReference type="PROSITE" id="PS00108">
    <property type="entry name" value="PROTEIN_KINASE_ST"/>
    <property type="match status" value="1"/>
</dbReference>
<keyword evidence="3" id="KW-0808">Transferase</keyword>
<comment type="caution">
    <text evidence="10">The sequence shown here is derived from an EMBL/GenBank/DDBJ whole genome shotgun (WGS) entry which is preliminary data.</text>
</comment>
<dbReference type="FunFam" id="1.10.510.10:FF:000571">
    <property type="entry name" value="Maternal embryonic leucine zipper kinase"/>
    <property type="match status" value="1"/>
</dbReference>
<dbReference type="PANTHER" id="PTHR24346">
    <property type="entry name" value="MAP/MICROTUBULE AFFINITY-REGULATING KINASE"/>
    <property type="match status" value="1"/>
</dbReference>
<evidence type="ECO:0000256" key="2">
    <source>
        <dbReference type="ARBA" id="ARBA00022527"/>
    </source>
</evidence>
<evidence type="ECO:0000313" key="11">
    <source>
        <dbReference type="Proteomes" id="UP000318582"/>
    </source>
</evidence>
<keyword evidence="11" id="KW-1185">Reference proteome</keyword>
<dbReference type="InterPro" id="IPR000719">
    <property type="entry name" value="Prot_kinase_dom"/>
</dbReference>
<dbReference type="Gene3D" id="1.10.510.10">
    <property type="entry name" value="Transferase(Phosphotransferase) domain 1"/>
    <property type="match status" value="1"/>
</dbReference>
<dbReference type="STRING" id="109895.A0A507DXU6"/>
<evidence type="ECO:0000256" key="3">
    <source>
        <dbReference type="ARBA" id="ARBA00022679"/>
    </source>
</evidence>
<sequence>MLQAAHARTVLGLELGETIGEGAHGKVKLAIDPTTRQAFAVKLVRRHSGEEGAQALAALHKEIKIHAAVRHENIISLLNAAEDDAFVYLVLEYAAAGELFDRIEPDVGVEETLAHMYFQQLLLGLMYLHKRGISHRDLKPENILLDHDGNLKITDFGLATVFMHNGNRRTLTTPCGTPPYVAPEIHLMNYNGDAVDIWAVGIILYVLLAGNTPWGEPTKHDQEFVYFLHHYKRGLRYEPWQSFPPHVQTLIKGILNVDPAQRYQMEDLLRNPWVCRPNPFLTDGKCNNPALLAERMISNMGVSSDDILHPMQMVSHSQPTDMRADAYQGRNMLSDDKPGLVSFSQPMAMAMENDSATQNTQNQSQSQYERGCFSDRFPSVRLTRFYSHAGIDVIREKIEHALEELLVQHKTNPVSSKITFTTVDRRKCPMHGEVHIQPVGSDMRLVAFRKSKGDPLEFKRFYRAILSAVDDLVVN</sequence>
<evidence type="ECO:0000256" key="7">
    <source>
        <dbReference type="PROSITE-ProRule" id="PRU10141"/>
    </source>
</evidence>
<evidence type="ECO:0000256" key="8">
    <source>
        <dbReference type="RuleBase" id="RU000304"/>
    </source>
</evidence>
<dbReference type="GO" id="GO:0004674">
    <property type="term" value="F:protein serine/threonine kinase activity"/>
    <property type="evidence" value="ECO:0007669"/>
    <property type="project" value="UniProtKB-KW"/>
</dbReference>
<proteinExistence type="inferred from homology"/>
<dbReference type="EMBL" id="QEAQ01000070">
    <property type="protein sequence ID" value="TPX56583.1"/>
    <property type="molecule type" value="Genomic_DNA"/>
</dbReference>
<dbReference type="GO" id="GO:0005737">
    <property type="term" value="C:cytoplasm"/>
    <property type="evidence" value="ECO:0007669"/>
    <property type="project" value="TreeGrafter"/>
</dbReference>
<keyword evidence="5" id="KW-0418">Kinase</keyword>
<dbReference type="GO" id="GO:0005524">
    <property type="term" value="F:ATP binding"/>
    <property type="evidence" value="ECO:0007669"/>
    <property type="project" value="UniProtKB-UniRule"/>
</dbReference>
<gene>
    <name evidence="10" type="ORF">PhCBS80983_g04431</name>
</gene>
<organism evidence="10 11">
    <name type="scientific">Powellomyces hirtus</name>
    <dbReference type="NCBI Taxonomy" id="109895"/>
    <lineage>
        <taxon>Eukaryota</taxon>
        <taxon>Fungi</taxon>
        <taxon>Fungi incertae sedis</taxon>
        <taxon>Chytridiomycota</taxon>
        <taxon>Chytridiomycota incertae sedis</taxon>
        <taxon>Chytridiomycetes</taxon>
        <taxon>Spizellomycetales</taxon>
        <taxon>Powellomycetaceae</taxon>
        <taxon>Powellomyces</taxon>
    </lineage>
</organism>
<dbReference type="SMART" id="SM00220">
    <property type="entry name" value="S_TKc"/>
    <property type="match status" value="1"/>
</dbReference>
<feature type="binding site" evidence="7">
    <location>
        <position position="42"/>
    </location>
    <ligand>
        <name>ATP</name>
        <dbReference type="ChEBI" id="CHEBI:30616"/>
    </ligand>
</feature>
<accession>A0A507DXU6</accession>
<reference evidence="10 11" key="1">
    <citation type="journal article" date="2019" name="Sci. Rep.">
        <title>Comparative genomics of chytrid fungi reveal insights into the obligate biotrophic and pathogenic lifestyle of Synchytrium endobioticum.</title>
        <authorList>
            <person name="van de Vossenberg B.T.L.H."/>
            <person name="Warris S."/>
            <person name="Nguyen H.D.T."/>
            <person name="van Gent-Pelzer M.P.E."/>
            <person name="Joly D.L."/>
            <person name="van de Geest H.C."/>
            <person name="Bonants P.J.M."/>
            <person name="Smith D.S."/>
            <person name="Levesque C.A."/>
            <person name="van der Lee T.A.J."/>
        </authorList>
    </citation>
    <scope>NUCLEOTIDE SEQUENCE [LARGE SCALE GENOMIC DNA]</scope>
    <source>
        <strain evidence="10 11">CBS 809.83</strain>
    </source>
</reference>
<evidence type="ECO:0000313" key="10">
    <source>
        <dbReference type="EMBL" id="TPX56583.1"/>
    </source>
</evidence>
<evidence type="ECO:0000256" key="1">
    <source>
        <dbReference type="ARBA" id="ARBA00010791"/>
    </source>
</evidence>
<keyword evidence="4 7" id="KW-0547">Nucleotide-binding</keyword>
<dbReference type="PROSITE" id="PS00107">
    <property type="entry name" value="PROTEIN_KINASE_ATP"/>
    <property type="match status" value="1"/>
</dbReference>
<dbReference type="PANTHER" id="PTHR24346:SF82">
    <property type="entry name" value="KP78A-RELATED"/>
    <property type="match status" value="1"/>
</dbReference>
<keyword evidence="6 7" id="KW-0067">ATP-binding</keyword>
<name>A0A507DXU6_9FUNG</name>
<dbReference type="InterPro" id="IPR008271">
    <property type="entry name" value="Ser/Thr_kinase_AS"/>
</dbReference>
<dbReference type="Proteomes" id="UP000318582">
    <property type="component" value="Unassembled WGS sequence"/>
</dbReference>
<protein>
    <recommendedName>
        <fullName evidence="9">Protein kinase domain-containing protein</fullName>
    </recommendedName>
</protein>
<dbReference type="Pfam" id="PF00069">
    <property type="entry name" value="Pkinase"/>
    <property type="match status" value="1"/>
</dbReference>
<evidence type="ECO:0000259" key="9">
    <source>
        <dbReference type="PROSITE" id="PS50011"/>
    </source>
</evidence>
<dbReference type="SUPFAM" id="SSF56112">
    <property type="entry name" value="Protein kinase-like (PK-like)"/>
    <property type="match status" value="1"/>
</dbReference>
<dbReference type="PROSITE" id="PS50011">
    <property type="entry name" value="PROTEIN_KINASE_DOM"/>
    <property type="match status" value="1"/>
</dbReference>
<comment type="similarity">
    <text evidence="1">Belongs to the protein kinase superfamily. CAMK Ser/Thr protein kinase family. NIM1 subfamily.</text>
</comment>
<dbReference type="Gene3D" id="3.30.310.80">
    <property type="entry name" value="Kinase associated domain 1, KA1"/>
    <property type="match status" value="1"/>
</dbReference>